<organism evidence="1">
    <name type="scientific">Drosophila melanogaster</name>
    <name type="common">Fruit fly</name>
    <dbReference type="NCBI Taxonomy" id="7227"/>
    <lineage>
        <taxon>Eukaryota</taxon>
        <taxon>Metazoa</taxon>
        <taxon>Ecdysozoa</taxon>
        <taxon>Arthropoda</taxon>
        <taxon>Hexapoda</taxon>
        <taxon>Insecta</taxon>
        <taxon>Pterygota</taxon>
        <taxon>Neoptera</taxon>
        <taxon>Endopterygota</taxon>
        <taxon>Diptera</taxon>
        <taxon>Brachycera</taxon>
        <taxon>Muscomorpha</taxon>
        <taxon>Ephydroidea</taxon>
        <taxon>Drosophilidae</taxon>
        <taxon>Drosophila</taxon>
        <taxon>Sophophora</taxon>
    </lineage>
</organism>
<dbReference type="EMBL" id="BK002006">
    <property type="protein sequence ID" value="DAA02851.1"/>
    <property type="molecule type" value="Genomic_DNA"/>
</dbReference>
<name>Q6ILL0_DROME</name>
<evidence type="ECO:0000313" key="1">
    <source>
        <dbReference type="EMBL" id="DAA02851.1"/>
    </source>
</evidence>
<dbReference type="AlphaFoldDB" id="Q6ILL0"/>
<protein>
    <submittedName>
        <fullName evidence="1">HDC09144</fullName>
    </submittedName>
</protein>
<reference evidence="1" key="1">
    <citation type="journal article" date="2003" name="Genome Biol.">
        <title>An integrated gene annotation and transcriptional profiling approach towards the full gene content of the Drosophila genome.</title>
        <authorList>
            <person name="Hild M."/>
            <person name="Beckmann B."/>
            <person name="Haas S.A."/>
            <person name="Koch B."/>
            <person name="Solovyev V."/>
            <person name="Busold C."/>
            <person name="Fellenberg K."/>
            <person name="Boutros M."/>
            <person name="Vingron M."/>
            <person name="Sauer F."/>
            <person name="Hoheisel J.D."/>
            <person name="Paro R."/>
        </authorList>
    </citation>
    <scope>NUCLEOTIDE SEQUENCE</scope>
</reference>
<gene>
    <name evidence="1" type="ORF">HDC09144</name>
</gene>
<sequence length="120" mass="13060">MQTICPTDSNSYWLHALNPYEPEPETETESGIWSLKPGEWLLCTPRHLDRGSGGHSFRLAKACLQHMAPSASNFHSDSLKPVYSSLSNINPLRVATNEAGQLTTTSSADGSCQARIWGSG</sequence>
<proteinExistence type="predicted"/>
<accession>Q6ILL0</accession>